<keyword evidence="2" id="KW-0472">Membrane</keyword>
<dbReference type="InterPro" id="IPR014600">
    <property type="entry name" value="UCP035905_mem"/>
</dbReference>
<name>A0A7C9M2U7_9GAMM</name>
<reference evidence="3 4" key="1">
    <citation type="submission" date="2019-12" db="EMBL/GenBank/DDBJ databases">
        <authorList>
            <person name="Xu J."/>
        </authorList>
    </citation>
    <scope>NUCLEOTIDE SEQUENCE [LARGE SCALE GENOMIC DNA]</scope>
    <source>
        <strain evidence="3 4">HX-5-24</strain>
    </source>
</reference>
<evidence type="ECO:0000256" key="2">
    <source>
        <dbReference type="SAM" id="Phobius"/>
    </source>
</evidence>
<feature type="transmembrane region" description="Helical" evidence="2">
    <location>
        <begin position="182"/>
        <end position="200"/>
    </location>
</feature>
<accession>A0A7C9M2U7</accession>
<feature type="transmembrane region" description="Helical" evidence="2">
    <location>
        <begin position="647"/>
        <end position="665"/>
    </location>
</feature>
<dbReference type="InterPro" id="IPR019286">
    <property type="entry name" value="DUF2339_TM"/>
</dbReference>
<feature type="transmembrane region" description="Helical" evidence="2">
    <location>
        <begin position="234"/>
        <end position="256"/>
    </location>
</feature>
<keyword evidence="2" id="KW-1133">Transmembrane helix</keyword>
<feature type="transmembrane region" description="Helical" evidence="2">
    <location>
        <begin position="150"/>
        <end position="170"/>
    </location>
</feature>
<feature type="transmembrane region" description="Helical" evidence="2">
    <location>
        <begin position="810"/>
        <end position="831"/>
    </location>
</feature>
<feature type="transmembrane region" description="Helical" evidence="2">
    <location>
        <begin position="207"/>
        <end position="228"/>
    </location>
</feature>
<sequence>MQGKGTSVGSLLGLAALVLAIIALTNNGNATKRLAALERELQWLRELLAQRPGAPPPQAQAAPPPAPVAPREPAPAPPPPPPRPTPAPPSPTRAVFDVQGPSIETTPGAPTPPPPSQPKPRPIFERPEPTPDFVGMGIDKIKRWFTEGNVPVKIGVLVLFAGVAALLKYATDQGWLNAPIELRLSAVAGAAIAALVFAWRKREANRVFALSLQGGAIGILLMVVFAAFKLYGLMPASVAFALSTVIIFGAGVLAVLQDAKALAFFAVLAGFLSPLWLSTGSGNYVALFAYYAVLNTAIFAIAWWKSWRVLNLLGFVFTFGIGGAWGVLDYSPDKFSTTEPFLLLFFAFYLLIPLVHAMRQPMERRDFVDGTLVFATPLVCFALQAGLMRGARMPLAFDALALAVIYAGLSWFVFRRGANRVLGDAYALLAAGFATLAVPLALSARATAGVFALEGAALVWLGVRQQRLVPQLAGFVLHIIAAGACLYAFDQDHGVVGPAIANGQFMGLLIVAIGALATAWVYRRDEQLPQFALYYAWGLIWWLGAITREVIEFAPNDSEPDLLLVAYAATGWLAAEAHRRRPTTSLIGTALLAIAAAVPMSILQTIAHEHPFGEMGGLAWLAYAVFGIRSLHCLRTGEHPLASWAQLLWWLVWPFVASLTLYWVVDTLNLAQGWGVAALALPWLAMATIAQWRWQWLAIPLRERFDNMATLLPGLVFLALAILWVCTLVLPGGASPLPWIPVLNPMEVVQLASLALLWHWCAYGTAPEWLARMRVLLTAFAGFAWITSVVLHAVHHWGGVRWDADLVGTSLAQTSLTVTWSVLGVIAWVLGSKRGQRSLWLAGALLMGVVLLKLVVVDRHNLGNALGIGSFIAFGLLCTVVGYFAPAPPRTQASEATA</sequence>
<keyword evidence="2" id="KW-0812">Transmembrane</keyword>
<feature type="transmembrane region" description="Helical" evidence="2">
    <location>
        <begin position="618"/>
        <end position="635"/>
    </location>
</feature>
<feature type="transmembrane region" description="Helical" evidence="2">
    <location>
        <begin position="393"/>
        <end position="414"/>
    </location>
</feature>
<feature type="transmembrane region" description="Helical" evidence="2">
    <location>
        <begin position="838"/>
        <end position="856"/>
    </location>
</feature>
<feature type="transmembrane region" description="Helical" evidence="2">
    <location>
        <begin position="501"/>
        <end position="522"/>
    </location>
</feature>
<gene>
    <name evidence="3" type="ORF">GN331_07465</name>
</gene>
<feature type="transmembrane region" description="Helical" evidence="2">
    <location>
        <begin position="340"/>
        <end position="358"/>
    </location>
</feature>
<feature type="transmembrane region" description="Helical" evidence="2">
    <location>
        <begin position="6"/>
        <end position="24"/>
    </location>
</feature>
<proteinExistence type="predicted"/>
<keyword evidence="4" id="KW-1185">Reference proteome</keyword>
<feature type="transmembrane region" description="Helical" evidence="2">
    <location>
        <begin position="468"/>
        <end position="489"/>
    </location>
</feature>
<dbReference type="EMBL" id="WOXT01000002">
    <property type="protein sequence ID" value="MUV14046.1"/>
    <property type="molecule type" value="Genomic_DNA"/>
</dbReference>
<evidence type="ECO:0000313" key="4">
    <source>
        <dbReference type="Proteomes" id="UP000479692"/>
    </source>
</evidence>
<feature type="transmembrane region" description="Helical" evidence="2">
    <location>
        <begin position="862"/>
        <end position="885"/>
    </location>
</feature>
<protein>
    <submittedName>
        <fullName evidence="3">DUF2339 domain-containing protein</fullName>
    </submittedName>
</protein>
<feature type="region of interest" description="Disordered" evidence="1">
    <location>
        <begin position="52"/>
        <end position="129"/>
    </location>
</feature>
<dbReference type="PANTHER" id="PTHR38434:SF1">
    <property type="entry name" value="BLL2549 PROTEIN"/>
    <property type="match status" value="1"/>
</dbReference>
<dbReference type="PIRSF" id="PIRSF035905">
    <property type="entry name" value="UCP035905_mp"/>
    <property type="match status" value="1"/>
</dbReference>
<dbReference type="AlphaFoldDB" id="A0A7C9M2U7"/>
<feature type="transmembrane region" description="Helical" evidence="2">
    <location>
        <begin position="742"/>
        <end position="763"/>
    </location>
</feature>
<feature type="transmembrane region" description="Helical" evidence="2">
    <location>
        <begin position="426"/>
        <end position="448"/>
    </location>
</feature>
<feature type="transmembrane region" description="Helical" evidence="2">
    <location>
        <begin position="586"/>
        <end position="606"/>
    </location>
</feature>
<feature type="transmembrane region" description="Helical" evidence="2">
    <location>
        <begin position="261"/>
        <end position="278"/>
    </location>
</feature>
<feature type="transmembrane region" description="Helical" evidence="2">
    <location>
        <begin position="309"/>
        <end position="328"/>
    </location>
</feature>
<comment type="caution">
    <text evidence="3">The sequence shown here is derived from an EMBL/GenBank/DDBJ whole genome shotgun (WGS) entry which is preliminary data.</text>
</comment>
<dbReference type="Proteomes" id="UP000479692">
    <property type="component" value="Unassembled WGS sequence"/>
</dbReference>
<feature type="transmembrane region" description="Helical" evidence="2">
    <location>
        <begin position="370"/>
        <end position="387"/>
    </location>
</feature>
<feature type="transmembrane region" description="Helical" evidence="2">
    <location>
        <begin position="775"/>
        <end position="798"/>
    </location>
</feature>
<dbReference type="Pfam" id="PF10101">
    <property type="entry name" value="DUF2339"/>
    <property type="match status" value="1"/>
</dbReference>
<evidence type="ECO:0000313" key="3">
    <source>
        <dbReference type="EMBL" id="MUV14046.1"/>
    </source>
</evidence>
<feature type="transmembrane region" description="Helical" evidence="2">
    <location>
        <begin position="671"/>
        <end position="690"/>
    </location>
</feature>
<dbReference type="PANTHER" id="PTHR38434">
    <property type="entry name" value="BLL2549 PROTEIN"/>
    <property type="match status" value="1"/>
</dbReference>
<feature type="transmembrane region" description="Helical" evidence="2">
    <location>
        <begin position="284"/>
        <end position="304"/>
    </location>
</feature>
<feature type="compositionally biased region" description="Pro residues" evidence="1">
    <location>
        <begin position="109"/>
        <end position="121"/>
    </location>
</feature>
<organism evidence="3 4">
    <name type="scientific">Noviluteimonas gilva</name>
    <dbReference type="NCBI Taxonomy" id="2682097"/>
    <lineage>
        <taxon>Bacteria</taxon>
        <taxon>Pseudomonadati</taxon>
        <taxon>Pseudomonadota</taxon>
        <taxon>Gammaproteobacteria</taxon>
        <taxon>Lysobacterales</taxon>
        <taxon>Lysobacteraceae</taxon>
        <taxon>Noviluteimonas</taxon>
    </lineage>
</organism>
<feature type="transmembrane region" description="Helical" evidence="2">
    <location>
        <begin position="711"/>
        <end position="730"/>
    </location>
</feature>
<evidence type="ECO:0000256" key="1">
    <source>
        <dbReference type="SAM" id="MobiDB-lite"/>
    </source>
</evidence>
<feature type="compositionally biased region" description="Pro residues" evidence="1">
    <location>
        <begin position="53"/>
        <end position="91"/>
    </location>
</feature>